<feature type="domain" description="YdhG-like" evidence="1">
    <location>
        <begin position="19"/>
        <end position="135"/>
    </location>
</feature>
<sequence>MVYDVTSVQEYIAALPEDRRPVIEKLRNIVLENLPDGFEEQIAYGMISYIVPLSRYPEGYHVKTGEPLPFLSIASQKNHIALYHMGLYGNEEVEKWFREEYAKCVSTKLDMGKSCIRFKNPKHIPYDLIAELCQKITVEEHIGFYEKFLKEQT</sequence>
<dbReference type="InterPro" id="IPR014922">
    <property type="entry name" value="YdhG-like"/>
</dbReference>
<keyword evidence="3" id="KW-1185">Reference proteome</keyword>
<reference evidence="3" key="1">
    <citation type="submission" date="2017-07" db="EMBL/GenBank/DDBJ databases">
        <authorList>
            <person name="Varghese N."/>
            <person name="Submissions S."/>
        </authorList>
    </citation>
    <scope>NUCLEOTIDE SEQUENCE [LARGE SCALE GENOMIC DNA]</scope>
    <source>
        <strain evidence="3">NLAE-zl-C134</strain>
    </source>
</reference>
<organism evidence="2 3">
    <name type="scientific">Faecalicatena contorta</name>
    <dbReference type="NCBI Taxonomy" id="39482"/>
    <lineage>
        <taxon>Bacteria</taxon>
        <taxon>Bacillati</taxon>
        <taxon>Bacillota</taxon>
        <taxon>Clostridia</taxon>
        <taxon>Lachnospirales</taxon>
        <taxon>Lachnospiraceae</taxon>
        <taxon>Faecalicatena</taxon>
    </lineage>
</organism>
<dbReference type="Gene3D" id="3.90.1150.200">
    <property type="match status" value="1"/>
</dbReference>
<evidence type="ECO:0000313" key="3">
    <source>
        <dbReference type="Proteomes" id="UP000254051"/>
    </source>
</evidence>
<accession>A0A315ZYH4</accession>
<proteinExistence type="predicted"/>
<dbReference type="RefSeq" id="WP_109709985.1">
    <property type="nucleotide sequence ID" value="NZ_QGDS01000004.1"/>
</dbReference>
<evidence type="ECO:0000313" key="2">
    <source>
        <dbReference type="EMBL" id="SUQ13771.1"/>
    </source>
</evidence>
<gene>
    <name evidence="2" type="ORF">SAMN05216529_10482</name>
</gene>
<protein>
    <recommendedName>
        <fullName evidence="1">YdhG-like domain-containing protein</fullName>
    </recommendedName>
</protein>
<evidence type="ECO:0000259" key="1">
    <source>
        <dbReference type="Pfam" id="PF08818"/>
    </source>
</evidence>
<dbReference type="Pfam" id="PF08818">
    <property type="entry name" value="DUF1801"/>
    <property type="match status" value="1"/>
</dbReference>
<dbReference type="Proteomes" id="UP000254051">
    <property type="component" value="Unassembled WGS sequence"/>
</dbReference>
<dbReference type="AlphaFoldDB" id="A0A315ZYH4"/>
<dbReference type="SUPFAM" id="SSF159888">
    <property type="entry name" value="YdhG-like"/>
    <property type="match status" value="1"/>
</dbReference>
<dbReference type="OrthoDB" id="9813231at2"/>
<dbReference type="EMBL" id="UHJJ01000004">
    <property type="protein sequence ID" value="SUQ13771.1"/>
    <property type="molecule type" value="Genomic_DNA"/>
</dbReference>
<name>A0A315ZYH4_9FIRM</name>